<keyword evidence="8 9" id="KW-0119">Carbohydrate metabolism</keyword>
<comment type="pathway">
    <text evidence="9">Carbohydrate metabolism; D-ribose degradation; D-ribose 5-phosphate from beta-D-ribopyranose: step 2/2.</text>
</comment>
<keyword evidence="3 9" id="KW-0547">Nucleotide-binding</keyword>
<dbReference type="InterPro" id="IPR011611">
    <property type="entry name" value="PfkB_dom"/>
</dbReference>
<keyword evidence="7 9" id="KW-0630">Potassium</keyword>
<comment type="similarity">
    <text evidence="9">Belongs to the carbohydrate kinase PfkB family. Ribokinase subfamily.</text>
</comment>
<dbReference type="HAMAP" id="MF_01987">
    <property type="entry name" value="Ribokinase"/>
    <property type="match status" value="1"/>
</dbReference>
<feature type="binding site" evidence="9">
    <location>
        <begin position="251"/>
        <end position="252"/>
    </location>
    <ligand>
        <name>ATP</name>
        <dbReference type="ChEBI" id="CHEBI:30616"/>
    </ligand>
</feature>
<comment type="catalytic activity">
    <reaction evidence="9">
        <text>D-ribose + ATP = D-ribose 5-phosphate + ADP + H(+)</text>
        <dbReference type="Rhea" id="RHEA:13697"/>
        <dbReference type="ChEBI" id="CHEBI:15378"/>
        <dbReference type="ChEBI" id="CHEBI:30616"/>
        <dbReference type="ChEBI" id="CHEBI:47013"/>
        <dbReference type="ChEBI" id="CHEBI:78346"/>
        <dbReference type="ChEBI" id="CHEBI:456216"/>
        <dbReference type="EC" id="2.7.1.15"/>
    </reaction>
</comment>
<dbReference type="RefSeq" id="WP_119298041.1">
    <property type="nucleotide sequence ID" value="NZ_BHGK01000001.1"/>
</dbReference>
<comment type="activity regulation">
    <text evidence="9">Activated by a monovalent cation that binds near, but not in, the active site. The most likely occupant of the site in vivo is potassium. Ion binding induces a conformational change that may alter substrate affinity.</text>
</comment>
<feature type="binding site" evidence="9">
    <location>
        <position position="248"/>
    </location>
    <ligand>
        <name>K(+)</name>
        <dbReference type="ChEBI" id="CHEBI:29103"/>
    </ligand>
</feature>
<dbReference type="GO" id="GO:0005524">
    <property type="term" value="F:ATP binding"/>
    <property type="evidence" value="ECO:0007669"/>
    <property type="project" value="UniProtKB-UniRule"/>
</dbReference>
<evidence type="ECO:0000256" key="9">
    <source>
        <dbReference type="HAMAP-Rule" id="MF_01987"/>
    </source>
</evidence>
<feature type="binding site" evidence="9">
    <location>
        <position position="291"/>
    </location>
    <ligand>
        <name>K(+)</name>
        <dbReference type="ChEBI" id="CHEBI:29103"/>
    </ligand>
</feature>
<keyword evidence="9" id="KW-0963">Cytoplasm</keyword>
<evidence type="ECO:0000256" key="7">
    <source>
        <dbReference type="ARBA" id="ARBA00022958"/>
    </source>
</evidence>
<dbReference type="Proteomes" id="UP000265643">
    <property type="component" value="Unassembled WGS sequence"/>
</dbReference>
<dbReference type="GO" id="GO:0019303">
    <property type="term" value="P:D-ribose catabolic process"/>
    <property type="evidence" value="ECO:0007669"/>
    <property type="project" value="UniProtKB-UniRule"/>
</dbReference>
<evidence type="ECO:0000313" key="12">
    <source>
        <dbReference type="Proteomes" id="UP000265643"/>
    </source>
</evidence>
<dbReference type="EMBL" id="BHGK01000001">
    <property type="protein sequence ID" value="GCA67260.1"/>
    <property type="molecule type" value="Genomic_DNA"/>
</dbReference>
<dbReference type="GO" id="GO:0046872">
    <property type="term" value="F:metal ion binding"/>
    <property type="evidence" value="ECO:0007669"/>
    <property type="project" value="UniProtKB-KW"/>
</dbReference>
<dbReference type="Pfam" id="PF00294">
    <property type="entry name" value="PfkB"/>
    <property type="match status" value="1"/>
</dbReference>
<comment type="caution">
    <text evidence="11">The sequence shown here is derived from an EMBL/GenBank/DDBJ whole genome shotgun (WGS) entry which is preliminary data.</text>
</comment>
<feature type="binding site" evidence="9">
    <location>
        <position position="140"/>
    </location>
    <ligand>
        <name>substrate</name>
    </ligand>
</feature>
<feature type="domain" description="Carbohydrate kinase PfkB" evidence="10">
    <location>
        <begin position="3"/>
        <end position="294"/>
    </location>
</feature>
<feature type="binding site" evidence="9">
    <location>
        <position position="282"/>
    </location>
    <ligand>
        <name>K(+)</name>
        <dbReference type="ChEBI" id="CHEBI:29103"/>
    </ligand>
</feature>
<comment type="subunit">
    <text evidence="9">Homodimer.</text>
</comment>
<feature type="binding site" evidence="9">
    <location>
        <begin position="220"/>
        <end position="225"/>
    </location>
    <ligand>
        <name>ATP</name>
        <dbReference type="ChEBI" id="CHEBI:30616"/>
    </ligand>
</feature>
<dbReference type="AlphaFoldDB" id="A0A391P2B8"/>
<feature type="binding site" evidence="9">
    <location>
        <position position="285"/>
    </location>
    <ligand>
        <name>K(+)</name>
        <dbReference type="ChEBI" id="CHEBI:29103"/>
    </ligand>
</feature>
<evidence type="ECO:0000259" key="10">
    <source>
        <dbReference type="Pfam" id="PF00294"/>
    </source>
</evidence>
<dbReference type="GO" id="GO:0005829">
    <property type="term" value="C:cytosol"/>
    <property type="evidence" value="ECO:0007669"/>
    <property type="project" value="TreeGrafter"/>
</dbReference>
<dbReference type="PANTHER" id="PTHR10584">
    <property type="entry name" value="SUGAR KINASE"/>
    <property type="match status" value="1"/>
</dbReference>
<comment type="caution">
    <text evidence="9">Lacks conserved residue(s) required for the propagation of feature annotation.</text>
</comment>
<keyword evidence="5 9" id="KW-0067">ATP-binding</keyword>
<dbReference type="GO" id="GO:0004747">
    <property type="term" value="F:ribokinase activity"/>
    <property type="evidence" value="ECO:0007669"/>
    <property type="project" value="UniProtKB-UniRule"/>
</dbReference>
<organism evidence="11 12">
    <name type="scientific">Mediterraneibacter butyricigenes</name>
    <dbReference type="NCBI Taxonomy" id="2316025"/>
    <lineage>
        <taxon>Bacteria</taxon>
        <taxon>Bacillati</taxon>
        <taxon>Bacillota</taxon>
        <taxon>Clostridia</taxon>
        <taxon>Lachnospirales</taxon>
        <taxon>Lachnospiraceae</taxon>
        <taxon>Mediterraneibacter</taxon>
    </lineage>
</organism>
<evidence type="ECO:0000256" key="2">
    <source>
        <dbReference type="ARBA" id="ARBA00022723"/>
    </source>
</evidence>
<dbReference type="InterPro" id="IPR029056">
    <property type="entry name" value="Ribokinase-like"/>
</dbReference>
<keyword evidence="4 9" id="KW-0418">Kinase</keyword>
<accession>A0A391P2B8</accession>
<feature type="binding site" evidence="9">
    <location>
        <position position="252"/>
    </location>
    <ligand>
        <name>substrate</name>
    </ligand>
</feature>
<dbReference type="CDD" id="cd01174">
    <property type="entry name" value="ribokinase"/>
    <property type="match status" value="1"/>
</dbReference>
<feature type="binding site" evidence="9">
    <location>
        <position position="287"/>
    </location>
    <ligand>
        <name>K(+)</name>
        <dbReference type="ChEBI" id="CHEBI:29103"/>
    </ligand>
</feature>
<dbReference type="InterPro" id="IPR002139">
    <property type="entry name" value="Ribo/fructo_kinase"/>
</dbReference>
<gene>
    <name evidence="11" type="primary">rbsK_1</name>
    <name evidence="9" type="synonym">rbsK</name>
    <name evidence="11" type="ORF">KGMB01110_16960</name>
</gene>
<feature type="binding site" evidence="9">
    <location>
        <begin position="40"/>
        <end position="44"/>
    </location>
    <ligand>
        <name>substrate</name>
    </ligand>
</feature>
<comment type="cofactor">
    <cofactor evidence="9">
        <name>Mg(2+)</name>
        <dbReference type="ChEBI" id="CHEBI:18420"/>
    </cofactor>
    <text evidence="9">Requires a divalent cation, most likely magnesium in vivo, as an electrophilic catalyst to aid phosphoryl group transfer. It is the chelate of the metal and the nucleotide that is the actual substrate.</text>
</comment>
<dbReference type="UniPathway" id="UPA00916">
    <property type="reaction ID" value="UER00889"/>
</dbReference>
<evidence type="ECO:0000256" key="6">
    <source>
        <dbReference type="ARBA" id="ARBA00022842"/>
    </source>
</evidence>
<keyword evidence="1 9" id="KW-0808">Transferase</keyword>
<feature type="binding site" evidence="9">
    <location>
        <position position="184"/>
    </location>
    <ligand>
        <name>ATP</name>
        <dbReference type="ChEBI" id="CHEBI:30616"/>
    </ligand>
</feature>
<reference evidence="12" key="1">
    <citation type="submission" date="2018-09" db="EMBL/GenBank/DDBJ databases">
        <title>Draft Genome Sequence of Mediterraneibacter sp. KCTC 15684.</title>
        <authorList>
            <person name="Kim J.S."/>
            <person name="Han K.I."/>
            <person name="Suh M.K."/>
            <person name="Lee K.C."/>
            <person name="Eom M.K."/>
            <person name="Lee J.H."/>
            <person name="Park S.H."/>
            <person name="Kang S.W."/>
            <person name="Park J.E."/>
            <person name="Oh B.S."/>
            <person name="Yu S.Y."/>
            <person name="Choi S.H."/>
            <person name="Lee D.H."/>
            <person name="Yoon H."/>
            <person name="Kim B."/>
            <person name="Yang S.J."/>
            <person name="Lee J.S."/>
        </authorList>
    </citation>
    <scope>NUCLEOTIDE SEQUENCE [LARGE SCALE GENOMIC DNA]</scope>
    <source>
        <strain evidence="12">KCTC 15684</strain>
    </source>
</reference>
<proteinExistence type="inferred from homology"/>
<evidence type="ECO:0000256" key="4">
    <source>
        <dbReference type="ARBA" id="ARBA00022777"/>
    </source>
</evidence>
<evidence type="ECO:0000256" key="5">
    <source>
        <dbReference type="ARBA" id="ARBA00022840"/>
    </source>
</evidence>
<keyword evidence="6 9" id="KW-0460">Magnesium</keyword>
<dbReference type="EC" id="2.7.1.15" evidence="9"/>
<dbReference type="PANTHER" id="PTHR10584:SF166">
    <property type="entry name" value="RIBOKINASE"/>
    <property type="match status" value="1"/>
</dbReference>
<evidence type="ECO:0000313" key="11">
    <source>
        <dbReference type="EMBL" id="GCA67260.1"/>
    </source>
</evidence>
<dbReference type="SUPFAM" id="SSF53613">
    <property type="entry name" value="Ribokinase-like"/>
    <property type="match status" value="1"/>
</dbReference>
<comment type="subcellular location">
    <subcellularLocation>
        <location evidence="9">Cytoplasm</location>
    </subcellularLocation>
</comment>
<dbReference type="PRINTS" id="PR00990">
    <property type="entry name" value="RIBOKINASE"/>
</dbReference>
<protein>
    <recommendedName>
        <fullName evidence="9">Ribokinase</fullName>
        <shortName evidence="9">RK</shortName>
        <ecNumber evidence="9">2.7.1.15</ecNumber>
    </recommendedName>
</protein>
<evidence type="ECO:0000256" key="3">
    <source>
        <dbReference type="ARBA" id="ARBA00022741"/>
    </source>
</evidence>
<dbReference type="Gene3D" id="3.40.1190.20">
    <property type="match status" value="1"/>
</dbReference>
<feature type="active site" description="Proton acceptor" evidence="9">
    <location>
        <position position="252"/>
    </location>
</feature>
<evidence type="ECO:0000256" key="8">
    <source>
        <dbReference type="ARBA" id="ARBA00023277"/>
    </source>
</evidence>
<evidence type="ECO:0000256" key="1">
    <source>
        <dbReference type="ARBA" id="ARBA00022679"/>
    </source>
</evidence>
<feature type="binding site" evidence="9">
    <location>
        <begin position="12"/>
        <end position="14"/>
    </location>
    <ligand>
        <name>substrate</name>
    </ligand>
</feature>
<dbReference type="InterPro" id="IPR011877">
    <property type="entry name" value="Ribokinase"/>
</dbReference>
<comment type="function">
    <text evidence="9">Catalyzes the phosphorylation of ribose at O-5 in a reaction requiring ATP and magnesium. The resulting D-ribose-5-phosphate can then be used either for sythesis of nucleotides, histidine, and tryptophan, or as a component of the pentose phosphate pathway.</text>
</comment>
<keyword evidence="2 9" id="KW-0479">Metal-binding</keyword>
<name>A0A391P2B8_9FIRM</name>
<keyword evidence="12" id="KW-1185">Reference proteome</keyword>
<sequence>MAKKIVVIGSLNYDIILKIPRLPECGETLPADQAGFSAGGKGANQAVQAAKLGVETYMVGRVGKDAHGDALIESAQKYQVNTDYITRSEEVTGMGVVEALEDGSVFSCIVRGANFDVAKADIDRAEPVIREADLMILQMEIPQEINAYAIEKAEECGCRVLLNTAPSAPIEEEYLKKCAIIVANEVEAGFYLGENVDSVEKAIKGIKKLQNIYGNDIVITLGKEGSVVSDHGVVTFIPSRKVHAIETTGAGDSFIGGMGYALLKGESLTEACKFATGCSAITVSRMGAQDSMPTLQEVQNQ</sequence>